<evidence type="ECO:0000313" key="2">
    <source>
        <dbReference type="EMBL" id="KAK4348342.1"/>
    </source>
</evidence>
<evidence type="ECO:0000313" key="3">
    <source>
        <dbReference type="Proteomes" id="UP001291623"/>
    </source>
</evidence>
<name>A0AAE1RCK6_9SOLA</name>
<dbReference type="EMBL" id="JAVYJV010000017">
    <property type="protein sequence ID" value="KAK4348342.1"/>
    <property type="molecule type" value="Genomic_DNA"/>
</dbReference>
<feature type="region of interest" description="Disordered" evidence="1">
    <location>
        <begin position="1"/>
        <end position="27"/>
    </location>
</feature>
<gene>
    <name evidence="2" type="ORF">RND71_031097</name>
</gene>
<evidence type="ECO:0000256" key="1">
    <source>
        <dbReference type="SAM" id="MobiDB-lite"/>
    </source>
</evidence>
<keyword evidence="3" id="KW-1185">Reference proteome</keyword>
<protein>
    <submittedName>
        <fullName evidence="2">Uncharacterized protein</fullName>
    </submittedName>
</protein>
<proteinExistence type="predicted"/>
<organism evidence="2 3">
    <name type="scientific">Anisodus tanguticus</name>
    <dbReference type="NCBI Taxonomy" id="243964"/>
    <lineage>
        <taxon>Eukaryota</taxon>
        <taxon>Viridiplantae</taxon>
        <taxon>Streptophyta</taxon>
        <taxon>Embryophyta</taxon>
        <taxon>Tracheophyta</taxon>
        <taxon>Spermatophyta</taxon>
        <taxon>Magnoliopsida</taxon>
        <taxon>eudicotyledons</taxon>
        <taxon>Gunneridae</taxon>
        <taxon>Pentapetalae</taxon>
        <taxon>asterids</taxon>
        <taxon>lamiids</taxon>
        <taxon>Solanales</taxon>
        <taxon>Solanaceae</taxon>
        <taxon>Solanoideae</taxon>
        <taxon>Hyoscyameae</taxon>
        <taxon>Anisodus</taxon>
    </lineage>
</organism>
<dbReference type="AlphaFoldDB" id="A0AAE1RCK6"/>
<feature type="compositionally biased region" description="Basic and acidic residues" evidence="1">
    <location>
        <begin position="16"/>
        <end position="27"/>
    </location>
</feature>
<comment type="caution">
    <text evidence="2">The sequence shown here is derived from an EMBL/GenBank/DDBJ whole genome shotgun (WGS) entry which is preliminary data.</text>
</comment>
<feature type="compositionally biased region" description="Polar residues" evidence="1">
    <location>
        <begin position="1"/>
        <end position="12"/>
    </location>
</feature>
<reference evidence="2" key="1">
    <citation type="submission" date="2023-12" db="EMBL/GenBank/DDBJ databases">
        <title>Genome assembly of Anisodus tanguticus.</title>
        <authorList>
            <person name="Wang Y.-J."/>
        </authorList>
    </citation>
    <scope>NUCLEOTIDE SEQUENCE</scope>
    <source>
        <strain evidence="2">KB-2021</strain>
        <tissue evidence="2">Leaf</tissue>
    </source>
</reference>
<accession>A0AAE1RCK6</accession>
<sequence length="89" mass="9966">MEHLSKGNSRATLKNIEQEMMQRRPVKHEEFVDQVKKQFTKISAHPTTTSELVANFVLLGKTSQLACSSKLSAGYLLPLTSTLTGKYIQ</sequence>
<dbReference type="Proteomes" id="UP001291623">
    <property type="component" value="Unassembled WGS sequence"/>
</dbReference>